<protein>
    <submittedName>
        <fullName evidence="2">N-formylglutamate amidohydrolase</fullName>
    </submittedName>
</protein>
<accession>A0AAW7M8H4</accession>
<proteinExistence type="predicted"/>
<gene>
    <name evidence="2" type="ORF">QQX10_06725</name>
</gene>
<dbReference type="Proteomes" id="UP001172737">
    <property type="component" value="Unassembled WGS sequence"/>
</dbReference>
<keyword evidence="3" id="KW-1185">Reference proteome</keyword>
<organism evidence="2 3">
    <name type="scientific">Demequina lignilytica</name>
    <dbReference type="NCBI Taxonomy" id="3051663"/>
    <lineage>
        <taxon>Bacteria</taxon>
        <taxon>Bacillati</taxon>
        <taxon>Actinomycetota</taxon>
        <taxon>Actinomycetes</taxon>
        <taxon>Micrococcales</taxon>
        <taxon>Demequinaceae</taxon>
        <taxon>Demequina</taxon>
    </lineage>
</organism>
<name>A0AAW7M8H4_9MICO</name>
<comment type="caution">
    <text evidence="2">The sequence shown here is derived from an EMBL/GenBank/DDBJ whole genome shotgun (WGS) entry which is preliminary data.</text>
</comment>
<dbReference type="EMBL" id="JAUHPX010000003">
    <property type="protein sequence ID" value="MDN4487860.1"/>
    <property type="molecule type" value="Genomic_DNA"/>
</dbReference>
<feature type="region of interest" description="Disordered" evidence="1">
    <location>
        <begin position="250"/>
        <end position="275"/>
    </location>
</feature>
<evidence type="ECO:0000313" key="3">
    <source>
        <dbReference type="Proteomes" id="UP001172737"/>
    </source>
</evidence>
<dbReference type="RefSeq" id="WP_301119270.1">
    <property type="nucleotide sequence ID" value="NZ_JAUHPX010000003.1"/>
</dbReference>
<dbReference type="AlphaFoldDB" id="A0AAW7M8H4"/>
<sequence>MGDLDPWRLDRRLRLDPETTIDPASLISASPATPLADVTTVVHDPHASVALPSEVEEWLAADVSERRRMDFSDFASDALGRHWASLDPHIVYVRNPVNRLVLDPNRARPSRATAREQLVEAIARTRSAAQRGETPRLAGVDTIRTVTFAGLPLLDITRVEADIDGFLDVIFEAAARTVDVYHRTVEAMITRVIAAKRAALSALPDDRGSAAERARIGHLLIVGLHDTSNYTLTADDRLNVAKPETDRLPRYVDFGTRGDPAGEPVGTEPTSMPSPSVEALKDAYMKVFPGAAGFSINAPYRGAAETVQLRDTFGSTGGSAEPVVDVVQVEWNRETLYGEAAAAALRAEGREWPQEASEIDRTIAPLVRDAHALWRGQHRGRPA</sequence>
<evidence type="ECO:0000313" key="2">
    <source>
        <dbReference type="EMBL" id="MDN4487860.1"/>
    </source>
</evidence>
<reference evidence="2" key="1">
    <citation type="submission" date="2023-06" db="EMBL/GenBank/DDBJ databases">
        <title>Sysu t00039.</title>
        <authorList>
            <person name="Gao L."/>
            <person name="Fang B.-Z."/>
            <person name="Li W.-J."/>
        </authorList>
    </citation>
    <scope>NUCLEOTIDE SEQUENCE</scope>
    <source>
        <strain evidence="2">SYSU T00039</strain>
    </source>
</reference>
<evidence type="ECO:0000256" key="1">
    <source>
        <dbReference type="SAM" id="MobiDB-lite"/>
    </source>
</evidence>
<dbReference type="Pfam" id="PF05013">
    <property type="entry name" value="FGase"/>
    <property type="match status" value="1"/>
</dbReference>
<dbReference type="Gene3D" id="3.40.630.40">
    <property type="entry name" value="Zn-dependent exopeptidases"/>
    <property type="match status" value="1"/>
</dbReference>
<dbReference type="InterPro" id="IPR007709">
    <property type="entry name" value="N-FG_amidohydro"/>
</dbReference>
<dbReference type="SUPFAM" id="SSF53187">
    <property type="entry name" value="Zn-dependent exopeptidases"/>
    <property type="match status" value="1"/>
</dbReference>